<dbReference type="InterPro" id="IPR001254">
    <property type="entry name" value="Trypsin_dom"/>
</dbReference>
<reference evidence="3 4" key="1">
    <citation type="journal article" date="2016" name="Mol. Biol. Evol.">
        <title>Genome-Wide Survey of Gut Fungi (Harpellales) Reveals the First Horizontally Transferred Ubiquitin Gene from a Mosquito Host.</title>
        <authorList>
            <person name="Wang Y."/>
            <person name="White M.M."/>
            <person name="Kvist S."/>
            <person name="Moncalvo J.M."/>
        </authorList>
    </citation>
    <scope>NUCLEOTIDE SEQUENCE [LARGE SCALE GENOMIC DNA]</scope>
    <source>
        <strain evidence="3 4">ALG-7-W6</strain>
    </source>
</reference>
<dbReference type="InterPro" id="IPR009003">
    <property type="entry name" value="Peptidase_S1_PA"/>
</dbReference>
<dbReference type="EMBL" id="LSSL01003886">
    <property type="protein sequence ID" value="OLY80005.1"/>
    <property type="molecule type" value="Genomic_DNA"/>
</dbReference>
<feature type="signal peptide" evidence="1">
    <location>
        <begin position="1"/>
        <end position="21"/>
    </location>
</feature>
<keyword evidence="4" id="KW-1185">Reference proteome</keyword>
<dbReference type="Gene3D" id="2.40.10.10">
    <property type="entry name" value="Trypsin-like serine proteases"/>
    <property type="match status" value="1"/>
</dbReference>
<sequence length="311" mass="35702">MVKISVLFSAFIASFIYSSNSEIQGHNSLLKRNYKSQLRNIGELDESVKYFSIAKISRKVKNGPTGFICEGVIYGDKYILTLASCVEGMEKENIQVSAHYFNSNIMYSEKLDIADLIIHGEFNPNGIHPGENNISILELKTPLNSYRKLEFLDKDIENIWGFQMVTLKDHDPFLTEVELMGLDRDQMIDVLCGDCVGYQTRNFDFDRIKIGSPVYVEELGEYYFLGLNYEFNDFYCNNGNEIKRAGIIVDFNNHLEWIDKVVENGVSSINGDLSLISGIEFEKDITDKDKIENLKDWYQEILEKEAEYSLS</sequence>
<organism evidence="3 4">
    <name type="scientific">Smittium mucronatum</name>
    <dbReference type="NCBI Taxonomy" id="133383"/>
    <lineage>
        <taxon>Eukaryota</taxon>
        <taxon>Fungi</taxon>
        <taxon>Fungi incertae sedis</taxon>
        <taxon>Zoopagomycota</taxon>
        <taxon>Kickxellomycotina</taxon>
        <taxon>Harpellomycetes</taxon>
        <taxon>Harpellales</taxon>
        <taxon>Legeriomycetaceae</taxon>
        <taxon>Smittium</taxon>
    </lineage>
</organism>
<dbReference type="PANTHER" id="PTHR24260:SF145">
    <property type="entry name" value="FI17609P1-RELATED"/>
    <property type="match status" value="1"/>
</dbReference>
<accession>A0A1R0GSZ9</accession>
<evidence type="ECO:0000259" key="2">
    <source>
        <dbReference type="Pfam" id="PF00089"/>
    </source>
</evidence>
<dbReference type="SUPFAM" id="SSF50494">
    <property type="entry name" value="Trypsin-like serine proteases"/>
    <property type="match status" value="1"/>
</dbReference>
<dbReference type="GO" id="GO:0006508">
    <property type="term" value="P:proteolysis"/>
    <property type="evidence" value="ECO:0007669"/>
    <property type="project" value="InterPro"/>
</dbReference>
<proteinExistence type="predicted"/>
<evidence type="ECO:0000256" key="1">
    <source>
        <dbReference type="SAM" id="SignalP"/>
    </source>
</evidence>
<dbReference type="InterPro" id="IPR043504">
    <property type="entry name" value="Peptidase_S1_PA_chymotrypsin"/>
</dbReference>
<dbReference type="GO" id="GO:0004252">
    <property type="term" value="F:serine-type endopeptidase activity"/>
    <property type="evidence" value="ECO:0007669"/>
    <property type="project" value="InterPro"/>
</dbReference>
<dbReference type="Pfam" id="PF00089">
    <property type="entry name" value="Trypsin"/>
    <property type="match status" value="1"/>
</dbReference>
<gene>
    <name evidence="3" type="ORF">AYI68_g5910</name>
</gene>
<evidence type="ECO:0000313" key="3">
    <source>
        <dbReference type="EMBL" id="OLY80005.1"/>
    </source>
</evidence>
<feature type="chain" id="PRO_5012819479" evidence="1">
    <location>
        <begin position="22"/>
        <end position="311"/>
    </location>
</feature>
<feature type="domain" description="Peptidase S1" evidence="2">
    <location>
        <begin position="60"/>
        <end position="144"/>
    </location>
</feature>
<dbReference type="InterPro" id="IPR051333">
    <property type="entry name" value="CLIP_Serine_Protease"/>
</dbReference>
<name>A0A1R0GSZ9_9FUNG</name>
<evidence type="ECO:0000313" key="4">
    <source>
        <dbReference type="Proteomes" id="UP000187455"/>
    </source>
</evidence>
<dbReference type="PANTHER" id="PTHR24260">
    <property type="match status" value="1"/>
</dbReference>
<dbReference type="OrthoDB" id="10012881at2759"/>
<protein>
    <submittedName>
        <fullName evidence="3">Vitamin K-dependent protein C</fullName>
    </submittedName>
</protein>
<dbReference type="Proteomes" id="UP000187455">
    <property type="component" value="Unassembled WGS sequence"/>
</dbReference>
<comment type="caution">
    <text evidence="3">The sequence shown here is derived from an EMBL/GenBank/DDBJ whole genome shotgun (WGS) entry which is preliminary data.</text>
</comment>
<keyword evidence="1" id="KW-0732">Signal</keyword>
<dbReference type="AlphaFoldDB" id="A0A1R0GSZ9"/>